<dbReference type="PANTHER" id="PTHR23501">
    <property type="entry name" value="MAJOR FACILITATOR SUPERFAMILY"/>
    <property type="match status" value="1"/>
</dbReference>
<feature type="transmembrane region" description="Helical" evidence="5">
    <location>
        <begin position="147"/>
        <end position="169"/>
    </location>
</feature>
<evidence type="ECO:0000256" key="3">
    <source>
        <dbReference type="ARBA" id="ARBA00022989"/>
    </source>
</evidence>
<feature type="transmembrane region" description="Helical" evidence="5">
    <location>
        <begin position="114"/>
        <end position="135"/>
    </location>
</feature>
<keyword evidence="8" id="KW-1185">Reference proteome</keyword>
<dbReference type="EMBL" id="FNKK01000002">
    <property type="protein sequence ID" value="SDQ95778.1"/>
    <property type="molecule type" value="Genomic_DNA"/>
</dbReference>
<proteinExistence type="predicted"/>
<dbReference type="STRING" id="35622.SAMN04489764_2779"/>
<evidence type="ECO:0000313" key="8">
    <source>
        <dbReference type="Proteomes" id="UP000217103"/>
    </source>
</evidence>
<dbReference type="AlphaFoldDB" id="A0A1H1F4G6"/>
<comment type="subcellular location">
    <subcellularLocation>
        <location evidence="1">Cell membrane</location>
        <topology evidence="1">Multi-pass membrane protein</topology>
    </subcellularLocation>
</comment>
<feature type="transmembrane region" description="Helical" evidence="5">
    <location>
        <begin position="88"/>
        <end position="108"/>
    </location>
</feature>
<sequence length="465" mass="47202">MPASSAVDVTNDTSRIFGPVYRTATLGILIVITLIAFEGISIGTIMPAVSASLDAIDLYGWSFSAFLMASLFINVVAGMWADRRGHTLPFLLGVVVFVAGMVLAGTALSKGLFIVARAVQGFGAGAVVVAAYVMIARVYDTDARPKMFAALSAAWVVPSLVGPAVAGVVADTAGWRWVFFGLVPLVVPAVIMLVPALRMNTGPDGDGEDAGDDDRTGAGTTTLAAASTAGGAGALLYGVDNLHIAPAIGAGLCVCGLILLLIGCPRLLPAGALLFRRGLPTTIVMRGLFSGAFFGVNSYIPLILHDVRGFSTTAAGLAITVGAIGWSAGSYLQSKGDLDRVGLIRWGAWGVTLGVVISALAGVGTVSGWITVPAWTIAGLGMGIGISSVNVTAMSQSPDDQQGATSAALQVTDTLGASLTIGVGGALINLIGHDDLSRGYIVITLLMALVGAFATLVAGRAREAG</sequence>
<keyword evidence="4 5" id="KW-0472">Membrane</keyword>
<feature type="transmembrane region" description="Helical" evidence="5">
    <location>
        <begin position="283"/>
        <end position="304"/>
    </location>
</feature>
<dbReference type="OrthoDB" id="9778875at2"/>
<keyword evidence="2 5" id="KW-0812">Transmembrane</keyword>
<feature type="transmembrane region" description="Helical" evidence="5">
    <location>
        <begin position="344"/>
        <end position="366"/>
    </location>
</feature>
<evidence type="ECO:0000256" key="4">
    <source>
        <dbReference type="ARBA" id="ARBA00023136"/>
    </source>
</evidence>
<evidence type="ECO:0000256" key="5">
    <source>
        <dbReference type="SAM" id="Phobius"/>
    </source>
</evidence>
<dbReference type="RefSeq" id="WP_093259414.1">
    <property type="nucleotide sequence ID" value="NZ_FNKK01000002.1"/>
</dbReference>
<dbReference type="Pfam" id="PF07690">
    <property type="entry name" value="MFS_1"/>
    <property type="match status" value="1"/>
</dbReference>
<gene>
    <name evidence="7" type="ORF">SAMN04489764_2779</name>
</gene>
<accession>A0A1H1F4G6</accession>
<dbReference type="PANTHER" id="PTHR23501:SF154">
    <property type="entry name" value="MULTIDRUG-EFFLUX TRANSPORTER RV1634-RELATED"/>
    <property type="match status" value="1"/>
</dbReference>
<evidence type="ECO:0000313" key="7">
    <source>
        <dbReference type="EMBL" id="SDQ95778.1"/>
    </source>
</evidence>
<feature type="transmembrane region" description="Helical" evidence="5">
    <location>
        <begin position="439"/>
        <end position="459"/>
    </location>
</feature>
<dbReference type="PRINTS" id="PR01036">
    <property type="entry name" value="TCRTETB"/>
</dbReference>
<feature type="transmembrane region" description="Helical" evidence="5">
    <location>
        <begin position="414"/>
        <end position="433"/>
    </location>
</feature>
<dbReference type="InterPro" id="IPR036259">
    <property type="entry name" value="MFS_trans_sf"/>
</dbReference>
<dbReference type="GO" id="GO:0005886">
    <property type="term" value="C:plasma membrane"/>
    <property type="evidence" value="ECO:0007669"/>
    <property type="project" value="UniProtKB-SubCell"/>
</dbReference>
<feature type="transmembrane region" description="Helical" evidence="5">
    <location>
        <begin position="310"/>
        <end position="332"/>
    </location>
</feature>
<feature type="transmembrane region" description="Helical" evidence="5">
    <location>
        <begin position="218"/>
        <end position="238"/>
    </location>
</feature>
<reference evidence="7 8" key="1">
    <citation type="submission" date="2016-10" db="EMBL/GenBank/DDBJ databases">
        <authorList>
            <person name="de Groot N.N."/>
        </authorList>
    </citation>
    <scope>NUCLEOTIDE SEQUENCE [LARGE SCALE GENOMIC DNA]</scope>
    <source>
        <strain evidence="7 8">DSM 43794</strain>
    </source>
</reference>
<feature type="transmembrane region" description="Helical" evidence="5">
    <location>
        <begin position="58"/>
        <end position="81"/>
    </location>
</feature>
<protein>
    <submittedName>
        <fullName evidence="7">Major Facilitator Superfamily protein</fullName>
    </submittedName>
</protein>
<dbReference type="InterPro" id="IPR020846">
    <property type="entry name" value="MFS_dom"/>
</dbReference>
<feature type="transmembrane region" description="Helical" evidence="5">
    <location>
        <begin position="24"/>
        <end position="46"/>
    </location>
</feature>
<dbReference type="GO" id="GO:0022857">
    <property type="term" value="F:transmembrane transporter activity"/>
    <property type="evidence" value="ECO:0007669"/>
    <property type="project" value="InterPro"/>
</dbReference>
<dbReference type="InterPro" id="IPR011701">
    <property type="entry name" value="MFS"/>
</dbReference>
<feature type="domain" description="Major facilitator superfamily (MFS) profile" evidence="6">
    <location>
        <begin position="24"/>
        <end position="462"/>
    </location>
</feature>
<dbReference type="PROSITE" id="PS50850">
    <property type="entry name" value="MFS"/>
    <property type="match status" value="1"/>
</dbReference>
<name>A0A1H1F4G6_9ACTN</name>
<evidence type="ECO:0000259" key="6">
    <source>
        <dbReference type="PROSITE" id="PS50850"/>
    </source>
</evidence>
<dbReference type="SUPFAM" id="SSF103473">
    <property type="entry name" value="MFS general substrate transporter"/>
    <property type="match status" value="2"/>
</dbReference>
<dbReference type="Gene3D" id="1.20.1250.20">
    <property type="entry name" value="MFS general substrate transporter like domains"/>
    <property type="match status" value="2"/>
</dbReference>
<feature type="transmembrane region" description="Helical" evidence="5">
    <location>
        <begin position="175"/>
        <end position="197"/>
    </location>
</feature>
<evidence type="ECO:0000256" key="1">
    <source>
        <dbReference type="ARBA" id="ARBA00004651"/>
    </source>
</evidence>
<keyword evidence="3 5" id="KW-1133">Transmembrane helix</keyword>
<dbReference type="Proteomes" id="UP000217103">
    <property type="component" value="Unassembled WGS sequence"/>
</dbReference>
<organism evidence="7 8">
    <name type="scientific">Thermostaphylospora chromogena</name>
    <dbReference type="NCBI Taxonomy" id="35622"/>
    <lineage>
        <taxon>Bacteria</taxon>
        <taxon>Bacillati</taxon>
        <taxon>Actinomycetota</taxon>
        <taxon>Actinomycetes</taxon>
        <taxon>Streptosporangiales</taxon>
        <taxon>Thermomonosporaceae</taxon>
        <taxon>Thermostaphylospora</taxon>
    </lineage>
</organism>
<feature type="transmembrane region" description="Helical" evidence="5">
    <location>
        <begin position="244"/>
        <end position="262"/>
    </location>
</feature>
<evidence type="ECO:0000256" key="2">
    <source>
        <dbReference type="ARBA" id="ARBA00022692"/>
    </source>
</evidence>
<feature type="transmembrane region" description="Helical" evidence="5">
    <location>
        <begin position="372"/>
        <end position="393"/>
    </location>
</feature>